<dbReference type="PROSITE" id="PS51755">
    <property type="entry name" value="OMPR_PHOB"/>
    <property type="match status" value="1"/>
</dbReference>
<keyword evidence="3" id="KW-0902">Two-component regulatory system</keyword>
<feature type="DNA-binding region" description="OmpR/PhoB-type" evidence="9">
    <location>
        <begin position="123"/>
        <end position="222"/>
    </location>
</feature>
<dbReference type="Proteomes" id="UP000295328">
    <property type="component" value="Unassembled WGS sequence"/>
</dbReference>
<evidence type="ECO:0000256" key="2">
    <source>
        <dbReference type="ARBA" id="ARBA00022606"/>
    </source>
</evidence>
<dbReference type="Pfam" id="PF00486">
    <property type="entry name" value="Trans_reg_C"/>
    <property type="match status" value="1"/>
</dbReference>
<dbReference type="OrthoDB" id="9790442at2"/>
<dbReference type="GO" id="GO:0032993">
    <property type="term" value="C:protein-DNA complex"/>
    <property type="evidence" value="ECO:0007669"/>
    <property type="project" value="TreeGrafter"/>
</dbReference>
<dbReference type="PROSITE" id="PS50110">
    <property type="entry name" value="RESPONSE_REGULATORY"/>
    <property type="match status" value="1"/>
</dbReference>
<dbReference type="SMART" id="SM00448">
    <property type="entry name" value="REC"/>
    <property type="match status" value="1"/>
</dbReference>
<dbReference type="SMART" id="SM00862">
    <property type="entry name" value="Trans_reg_C"/>
    <property type="match status" value="1"/>
</dbReference>
<name>A0A4R6BLT9_9STAP</name>
<dbReference type="InterPro" id="IPR039420">
    <property type="entry name" value="WalR-like"/>
</dbReference>
<dbReference type="AlphaFoldDB" id="A0A4R6BLT9"/>
<dbReference type="Gene3D" id="6.10.250.690">
    <property type="match status" value="1"/>
</dbReference>
<dbReference type="SUPFAM" id="SSF52172">
    <property type="entry name" value="CheY-like"/>
    <property type="match status" value="1"/>
</dbReference>
<dbReference type="Pfam" id="PF00072">
    <property type="entry name" value="Response_reg"/>
    <property type="match status" value="1"/>
</dbReference>
<dbReference type="CDD" id="cd00383">
    <property type="entry name" value="trans_reg_C"/>
    <property type="match status" value="1"/>
</dbReference>
<dbReference type="Gene3D" id="1.10.10.10">
    <property type="entry name" value="Winged helix-like DNA-binding domain superfamily/Winged helix DNA-binding domain"/>
    <property type="match status" value="1"/>
</dbReference>
<dbReference type="PANTHER" id="PTHR48111:SF2">
    <property type="entry name" value="RESPONSE REGULATOR SAER"/>
    <property type="match status" value="1"/>
</dbReference>
<dbReference type="InterPro" id="IPR001867">
    <property type="entry name" value="OmpR/PhoB-type_DNA-bd"/>
</dbReference>
<reference evidence="12 13" key="1">
    <citation type="submission" date="2019-01" db="EMBL/GenBank/DDBJ databases">
        <title>Draft genome sequences of the type strains of six Macrococcus species.</title>
        <authorList>
            <person name="Mazhar S."/>
            <person name="Altermann E."/>
            <person name="Hill C."/>
            <person name="Mcauliffe O."/>
        </authorList>
    </citation>
    <scope>NUCLEOTIDE SEQUENCE [LARGE SCALE GENOMIC DNA]</scope>
    <source>
        <strain evidence="12 13">CCM4809</strain>
    </source>
</reference>
<dbReference type="InterPro" id="IPR036388">
    <property type="entry name" value="WH-like_DNA-bd_sf"/>
</dbReference>
<dbReference type="PANTHER" id="PTHR48111">
    <property type="entry name" value="REGULATOR OF RPOS"/>
    <property type="match status" value="1"/>
</dbReference>
<gene>
    <name evidence="12" type="ORF">ERX37_01310</name>
</gene>
<keyword evidence="1 8" id="KW-0597">Phosphoprotein</keyword>
<dbReference type="RefSeq" id="WP_133428845.1">
    <property type="nucleotide sequence ID" value="NZ_BMCC01000002.1"/>
</dbReference>
<keyword evidence="6" id="KW-0804">Transcription</keyword>
<sequence length="222" mass="25318">MKNNILIVEDDIDIAHLLSLILTKMNLKVSIAYDGAEAKSLIVENSYDLILLDLMLPKIDGETLLQYIRERTESKVIIISAKTDIHHKVDLLKMGADDYITKPFYQEEVAARVVVQLRSIVQSPTHEYIHRELILDIDKRIIKLQGQTLSLTNTEFDILAILIQHPETPLSKKKIYETIGHGTYLGDDNTVSVHISNLRKKIADITEEPYIKTIWGIGFMLI</sequence>
<protein>
    <recommendedName>
        <fullName evidence="7">Response regulator SaeR</fullName>
    </recommendedName>
</protein>
<evidence type="ECO:0000259" key="11">
    <source>
        <dbReference type="PROSITE" id="PS51755"/>
    </source>
</evidence>
<dbReference type="GO" id="GO:0000976">
    <property type="term" value="F:transcription cis-regulatory region binding"/>
    <property type="evidence" value="ECO:0007669"/>
    <property type="project" value="TreeGrafter"/>
</dbReference>
<evidence type="ECO:0000256" key="9">
    <source>
        <dbReference type="PROSITE-ProRule" id="PRU01091"/>
    </source>
</evidence>
<evidence type="ECO:0000259" key="10">
    <source>
        <dbReference type="PROSITE" id="PS50110"/>
    </source>
</evidence>
<evidence type="ECO:0000313" key="13">
    <source>
        <dbReference type="Proteomes" id="UP000295328"/>
    </source>
</evidence>
<dbReference type="GO" id="GO:0005829">
    <property type="term" value="C:cytosol"/>
    <property type="evidence" value="ECO:0007669"/>
    <property type="project" value="TreeGrafter"/>
</dbReference>
<evidence type="ECO:0000256" key="7">
    <source>
        <dbReference type="ARBA" id="ARBA00040348"/>
    </source>
</evidence>
<organism evidence="12 13">
    <name type="scientific">Macrococcus hajekii</name>
    <dbReference type="NCBI Taxonomy" id="198482"/>
    <lineage>
        <taxon>Bacteria</taxon>
        <taxon>Bacillati</taxon>
        <taxon>Bacillota</taxon>
        <taxon>Bacilli</taxon>
        <taxon>Bacillales</taxon>
        <taxon>Staphylococcaceae</taxon>
        <taxon>Macrococcus</taxon>
    </lineage>
</organism>
<proteinExistence type="predicted"/>
<dbReference type="InterPro" id="IPR011006">
    <property type="entry name" value="CheY-like_superfamily"/>
</dbReference>
<evidence type="ECO:0000256" key="6">
    <source>
        <dbReference type="ARBA" id="ARBA00023163"/>
    </source>
</evidence>
<evidence type="ECO:0000256" key="4">
    <source>
        <dbReference type="ARBA" id="ARBA00023015"/>
    </source>
</evidence>
<dbReference type="EMBL" id="SCWE01000001">
    <property type="protein sequence ID" value="TDM02756.1"/>
    <property type="molecule type" value="Genomic_DNA"/>
</dbReference>
<dbReference type="GO" id="GO:0000156">
    <property type="term" value="F:phosphorelay response regulator activity"/>
    <property type="evidence" value="ECO:0007669"/>
    <property type="project" value="TreeGrafter"/>
</dbReference>
<evidence type="ECO:0000313" key="12">
    <source>
        <dbReference type="EMBL" id="TDM02756.1"/>
    </source>
</evidence>
<evidence type="ECO:0000256" key="8">
    <source>
        <dbReference type="PROSITE-ProRule" id="PRU00169"/>
    </source>
</evidence>
<dbReference type="CDD" id="cd17574">
    <property type="entry name" value="REC_OmpR"/>
    <property type="match status" value="1"/>
</dbReference>
<keyword evidence="2" id="KW-0716">Sensory transduction</keyword>
<feature type="domain" description="Response regulatory" evidence="10">
    <location>
        <begin position="4"/>
        <end position="117"/>
    </location>
</feature>
<dbReference type="InterPro" id="IPR001789">
    <property type="entry name" value="Sig_transdc_resp-reg_receiver"/>
</dbReference>
<accession>A0A4R6BLT9</accession>
<evidence type="ECO:0000256" key="5">
    <source>
        <dbReference type="ARBA" id="ARBA00023125"/>
    </source>
</evidence>
<evidence type="ECO:0000256" key="1">
    <source>
        <dbReference type="ARBA" id="ARBA00022553"/>
    </source>
</evidence>
<feature type="modified residue" description="4-aspartylphosphate" evidence="8">
    <location>
        <position position="53"/>
    </location>
</feature>
<dbReference type="GO" id="GO:0006355">
    <property type="term" value="P:regulation of DNA-templated transcription"/>
    <property type="evidence" value="ECO:0007669"/>
    <property type="project" value="InterPro"/>
</dbReference>
<keyword evidence="5 9" id="KW-0238">DNA-binding</keyword>
<keyword evidence="4" id="KW-0805">Transcription regulation</keyword>
<feature type="domain" description="OmpR/PhoB-type" evidence="11">
    <location>
        <begin position="123"/>
        <end position="222"/>
    </location>
</feature>
<dbReference type="Gene3D" id="3.40.50.2300">
    <property type="match status" value="1"/>
</dbReference>
<evidence type="ECO:0000256" key="3">
    <source>
        <dbReference type="ARBA" id="ARBA00023012"/>
    </source>
</evidence>
<keyword evidence="13" id="KW-1185">Reference proteome</keyword>
<comment type="caution">
    <text evidence="12">The sequence shown here is derived from an EMBL/GenBank/DDBJ whole genome shotgun (WGS) entry which is preliminary data.</text>
</comment>